<sequence>MASSLFVKRLLLANFSTDPRPSRSVQPLHLIAADLWQTRPMVNCMDGYFGAIGLVILQYLLPHTQSRTIETGKEGEKVSLNILGKVKKKVTDEGLRVSIEMELDNWDDYNDRH</sequence>
<dbReference type="Proteomes" id="UP000245207">
    <property type="component" value="Unassembled WGS sequence"/>
</dbReference>
<dbReference type="AlphaFoldDB" id="A0A2U1KH63"/>
<dbReference type="EMBL" id="PKPP01018860">
    <property type="protein sequence ID" value="PWA36061.1"/>
    <property type="molecule type" value="Genomic_DNA"/>
</dbReference>
<keyword evidence="2" id="KW-1185">Reference proteome</keyword>
<gene>
    <name evidence="1" type="ORF">CTI12_AA603690</name>
</gene>
<protein>
    <submittedName>
        <fullName evidence="1">Uncharacterized protein</fullName>
    </submittedName>
</protein>
<reference evidence="1 2" key="1">
    <citation type="journal article" date="2018" name="Mol. Plant">
        <title>The genome of Artemisia annua provides insight into the evolution of Asteraceae family and artemisinin biosynthesis.</title>
        <authorList>
            <person name="Shen Q."/>
            <person name="Zhang L."/>
            <person name="Liao Z."/>
            <person name="Wang S."/>
            <person name="Yan T."/>
            <person name="Shi P."/>
            <person name="Liu M."/>
            <person name="Fu X."/>
            <person name="Pan Q."/>
            <person name="Wang Y."/>
            <person name="Lv Z."/>
            <person name="Lu X."/>
            <person name="Zhang F."/>
            <person name="Jiang W."/>
            <person name="Ma Y."/>
            <person name="Chen M."/>
            <person name="Hao X."/>
            <person name="Li L."/>
            <person name="Tang Y."/>
            <person name="Lv G."/>
            <person name="Zhou Y."/>
            <person name="Sun X."/>
            <person name="Brodelius P.E."/>
            <person name="Rose J.K.C."/>
            <person name="Tang K."/>
        </authorList>
    </citation>
    <scope>NUCLEOTIDE SEQUENCE [LARGE SCALE GENOMIC DNA]</scope>
    <source>
        <strain evidence="2">cv. Huhao1</strain>
        <tissue evidence="1">Leaf</tissue>
    </source>
</reference>
<evidence type="ECO:0000313" key="2">
    <source>
        <dbReference type="Proteomes" id="UP000245207"/>
    </source>
</evidence>
<organism evidence="1 2">
    <name type="scientific">Artemisia annua</name>
    <name type="common">Sweet wormwood</name>
    <dbReference type="NCBI Taxonomy" id="35608"/>
    <lineage>
        <taxon>Eukaryota</taxon>
        <taxon>Viridiplantae</taxon>
        <taxon>Streptophyta</taxon>
        <taxon>Embryophyta</taxon>
        <taxon>Tracheophyta</taxon>
        <taxon>Spermatophyta</taxon>
        <taxon>Magnoliopsida</taxon>
        <taxon>eudicotyledons</taxon>
        <taxon>Gunneridae</taxon>
        <taxon>Pentapetalae</taxon>
        <taxon>asterids</taxon>
        <taxon>campanulids</taxon>
        <taxon>Asterales</taxon>
        <taxon>Asteraceae</taxon>
        <taxon>Asteroideae</taxon>
        <taxon>Anthemideae</taxon>
        <taxon>Artemisiinae</taxon>
        <taxon>Artemisia</taxon>
    </lineage>
</organism>
<evidence type="ECO:0000313" key="1">
    <source>
        <dbReference type="EMBL" id="PWA36061.1"/>
    </source>
</evidence>
<proteinExistence type="predicted"/>
<accession>A0A2U1KH63</accession>
<comment type="caution">
    <text evidence="1">The sequence shown here is derived from an EMBL/GenBank/DDBJ whole genome shotgun (WGS) entry which is preliminary data.</text>
</comment>
<name>A0A2U1KH63_ARTAN</name>